<feature type="compositionally biased region" description="Gly residues" evidence="1">
    <location>
        <begin position="171"/>
        <end position="250"/>
    </location>
</feature>
<evidence type="ECO:0000256" key="2">
    <source>
        <dbReference type="SAM" id="SignalP"/>
    </source>
</evidence>
<protein>
    <submittedName>
        <fullName evidence="3">Uncharacterized protein</fullName>
    </submittedName>
</protein>
<sequence>MRFSRLALAGIGVAAGAAVALTGSGEASAILISASYYPHTQSLTNGTVTVNVQNETSKTATCWLSIHAASKESQLDLRAAAVNTIIASGIESAALDKAREDAAEGALKIVWDGQSIAKDALATGTWASNRTDTSYAIYQECTTPDTATGLTINGRAQVYKVSGTGKPADNPGGGDNGGGDNGGGDNGGGDNGGGDNGGGDNGGGDNGGGDNGGGDNGGGDNGGGDNGGGDNGGGDNGGGDNAGGDSGNGSLGNLFGSS</sequence>
<evidence type="ECO:0000313" key="3">
    <source>
        <dbReference type="EMBL" id="GAC00439.1"/>
    </source>
</evidence>
<keyword evidence="2" id="KW-0732">Signal</keyword>
<feature type="region of interest" description="Disordered" evidence="1">
    <location>
        <begin position="161"/>
        <end position="258"/>
    </location>
</feature>
<reference evidence="3 4" key="1">
    <citation type="submission" date="2012-08" db="EMBL/GenBank/DDBJ databases">
        <title>Whole genome shotgun sequence of Gordonia namibiensis NBRC 108229.</title>
        <authorList>
            <person name="Isaki-Nakamura S."/>
            <person name="Hosoyama A."/>
            <person name="Tsuchikane K."/>
            <person name="Katsumata H."/>
            <person name="Baba S."/>
            <person name="Yamazaki S."/>
            <person name="Fujita N."/>
        </authorList>
    </citation>
    <scope>NUCLEOTIDE SEQUENCE [LARGE SCALE GENOMIC DNA]</scope>
    <source>
        <strain evidence="3 4">NBRC 108229</strain>
    </source>
</reference>
<evidence type="ECO:0000313" key="4">
    <source>
        <dbReference type="Proteomes" id="UP000035058"/>
    </source>
</evidence>
<gene>
    <name evidence="3" type="ORF">GONAM_15_01480</name>
</gene>
<name>K6VW43_9ACTN</name>
<evidence type="ECO:0000256" key="1">
    <source>
        <dbReference type="SAM" id="MobiDB-lite"/>
    </source>
</evidence>
<keyword evidence="4" id="KW-1185">Reference proteome</keyword>
<dbReference type="EMBL" id="BAHE01000015">
    <property type="protein sequence ID" value="GAC00439.1"/>
    <property type="molecule type" value="Genomic_DNA"/>
</dbReference>
<accession>K6VW43</accession>
<feature type="signal peptide" evidence="2">
    <location>
        <begin position="1"/>
        <end position="20"/>
    </location>
</feature>
<dbReference type="Proteomes" id="UP000035058">
    <property type="component" value="Unassembled WGS sequence"/>
</dbReference>
<feature type="chain" id="PRO_5038725623" evidence="2">
    <location>
        <begin position="21"/>
        <end position="258"/>
    </location>
</feature>
<proteinExistence type="predicted"/>
<organism evidence="3 4">
    <name type="scientific">Gordonia namibiensis NBRC 108229</name>
    <dbReference type="NCBI Taxonomy" id="1208314"/>
    <lineage>
        <taxon>Bacteria</taxon>
        <taxon>Bacillati</taxon>
        <taxon>Actinomycetota</taxon>
        <taxon>Actinomycetes</taxon>
        <taxon>Mycobacteriales</taxon>
        <taxon>Gordoniaceae</taxon>
        <taxon>Gordonia</taxon>
    </lineage>
</organism>
<comment type="caution">
    <text evidence="3">The sequence shown here is derived from an EMBL/GenBank/DDBJ whole genome shotgun (WGS) entry which is preliminary data.</text>
</comment>
<dbReference type="AlphaFoldDB" id="K6VW43"/>